<evidence type="ECO:0000256" key="1">
    <source>
        <dbReference type="SAM" id="MobiDB-lite"/>
    </source>
</evidence>
<feature type="region of interest" description="Disordered" evidence="1">
    <location>
        <begin position="78"/>
        <end position="102"/>
    </location>
</feature>
<gene>
    <name evidence="2" type="primary">Nfu_g_1_016103</name>
</gene>
<reference evidence="2" key="1">
    <citation type="submission" date="2016-05" db="EMBL/GenBank/DDBJ databases">
        <authorList>
            <person name="Lavstsen T."/>
            <person name="Jespersen J.S."/>
        </authorList>
    </citation>
    <scope>NUCLEOTIDE SEQUENCE</scope>
    <source>
        <tissue evidence="2">Brain</tissue>
    </source>
</reference>
<feature type="compositionally biased region" description="Basic and acidic residues" evidence="1">
    <location>
        <begin position="139"/>
        <end position="168"/>
    </location>
</feature>
<feature type="region of interest" description="Disordered" evidence="1">
    <location>
        <begin position="139"/>
        <end position="169"/>
    </location>
</feature>
<accession>A0A1A8SN39</accession>
<feature type="compositionally biased region" description="Polar residues" evidence="1">
    <location>
        <begin position="89"/>
        <end position="100"/>
    </location>
</feature>
<protein>
    <submittedName>
        <fullName evidence="2">Uncharacterized protein</fullName>
    </submittedName>
</protein>
<organism evidence="2">
    <name type="scientific">Nothobranchius rachovii</name>
    <name type="common">bluefin notho</name>
    <dbReference type="NCBI Taxonomy" id="451742"/>
    <lineage>
        <taxon>Eukaryota</taxon>
        <taxon>Metazoa</taxon>
        <taxon>Chordata</taxon>
        <taxon>Craniata</taxon>
        <taxon>Vertebrata</taxon>
        <taxon>Euteleostomi</taxon>
        <taxon>Actinopterygii</taxon>
        <taxon>Neopterygii</taxon>
        <taxon>Teleostei</taxon>
        <taxon>Neoteleostei</taxon>
        <taxon>Acanthomorphata</taxon>
        <taxon>Ovalentaria</taxon>
        <taxon>Atherinomorphae</taxon>
        <taxon>Cyprinodontiformes</taxon>
        <taxon>Nothobranchiidae</taxon>
        <taxon>Nothobranchius</taxon>
    </lineage>
</organism>
<evidence type="ECO:0000313" key="2">
    <source>
        <dbReference type="EMBL" id="SBS18925.1"/>
    </source>
</evidence>
<reference evidence="2" key="2">
    <citation type="submission" date="2016-06" db="EMBL/GenBank/DDBJ databases">
        <title>The genome of a short-lived fish provides insights into sex chromosome evolution and the genetic control of aging.</title>
        <authorList>
            <person name="Reichwald K."/>
            <person name="Felder M."/>
            <person name="Petzold A."/>
            <person name="Koch P."/>
            <person name="Groth M."/>
            <person name="Platzer M."/>
        </authorList>
    </citation>
    <scope>NUCLEOTIDE SEQUENCE</scope>
    <source>
        <tissue evidence="2">Brain</tissue>
    </source>
</reference>
<name>A0A1A8SN39_9TELE</name>
<sequence>MLQSKPVASGPLQQVYVTPVSQAQQPDLQRRGTLKCGRSDFLPSASSTDTRIKQPFVGRSWVARVLADPAVLAAPTTNSTVEDDAISTGEHSPQRETVTSKPRRSIYRVKPSIKVTFFTFLPTDGAGWRFADCSRMSEVRSDKEVDKNEGEKTVRSKTNTERVTDRRQQQRSRRLGRVFCYWLTTAVY</sequence>
<proteinExistence type="predicted"/>
<dbReference type="EMBL" id="HAEI01016456">
    <property type="protein sequence ID" value="SBS18925.1"/>
    <property type="molecule type" value="Transcribed_RNA"/>
</dbReference>
<feature type="non-terminal residue" evidence="2">
    <location>
        <position position="188"/>
    </location>
</feature>
<dbReference type="AlphaFoldDB" id="A0A1A8SN39"/>